<evidence type="ECO:0000256" key="1">
    <source>
        <dbReference type="SAM" id="Coils"/>
    </source>
</evidence>
<dbReference type="AlphaFoldDB" id="A0A1X7VYQ2"/>
<feature type="compositionally biased region" description="Basic and acidic residues" evidence="2">
    <location>
        <begin position="63"/>
        <end position="73"/>
    </location>
</feature>
<accession>A0A1X7VYQ2</accession>
<protein>
    <submittedName>
        <fullName evidence="3">Uncharacterized protein</fullName>
    </submittedName>
</protein>
<keyword evidence="1" id="KW-0175">Coiled coil</keyword>
<dbReference type="InParanoid" id="A0A1X7VYQ2"/>
<feature type="coiled-coil region" evidence="1">
    <location>
        <begin position="105"/>
        <end position="132"/>
    </location>
</feature>
<name>A0A1X7VYQ2_AMPQE</name>
<proteinExistence type="predicted"/>
<evidence type="ECO:0000256" key="2">
    <source>
        <dbReference type="SAM" id="MobiDB-lite"/>
    </source>
</evidence>
<sequence length="156" mass="18505">MSEKPNATHIALKSLILFSHNKTFRWLQEKSQNEGEKLLKAARTLSPSQRHKSLKRREKNRVKRQEAVRQKEKEYLQKREKDIKMKEALMKKIQVVGLWTTKMEIEKCLRQLKSAKAKCDALKLEINFHKKVLEQIHDDKSVFLSFHQGKQHSAFK</sequence>
<feature type="region of interest" description="Disordered" evidence="2">
    <location>
        <begin position="42"/>
        <end position="73"/>
    </location>
</feature>
<reference evidence="3" key="1">
    <citation type="submission" date="2017-05" db="UniProtKB">
        <authorList>
            <consortium name="EnsemblMetazoa"/>
        </authorList>
    </citation>
    <scope>IDENTIFICATION</scope>
</reference>
<dbReference type="EnsemblMetazoa" id="Aqu2.1.44619_001">
    <property type="protein sequence ID" value="Aqu2.1.44619_001"/>
    <property type="gene ID" value="Aqu2.1.44619"/>
</dbReference>
<feature type="compositionally biased region" description="Basic residues" evidence="2">
    <location>
        <begin position="49"/>
        <end position="62"/>
    </location>
</feature>
<evidence type="ECO:0000313" key="3">
    <source>
        <dbReference type="EnsemblMetazoa" id="Aqu2.1.44619_001"/>
    </source>
</evidence>
<organism evidence="3">
    <name type="scientific">Amphimedon queenslandica</name>
    <name type="common">Sponge</name>
    <dbReference type="NCBI Taxonomy" id="400682"/>
    <lineage>
        <taxon>Eukaryota</taxon>
        <taxon>Metazoa</taxon>
        <taxon>Porifera</taxon>
        <taxon>Demospongiae</taxon>
        <taxon>Heteroscleromorpha</taxon>
        <taxon>Haplosclerida</taxon>
        <taxon>Niphatidae</taxon>
        <taxon>Amphimedon</taxon>
    </lineage>
</organism>